<dbReference type="GO" id="GO:0015078">
    <property type="term" value="F:proton transmembrane transporter activity"/>
    <property type="evidence" value="ECO:0007669"/>
    <property type="project" value="InterPro"/>
</dbReference>
<evidence type="ECO:0000256" key="10">
    <source>
        <dbReference type="ARBA" id="ARBA00023136"/>
    </source>
</evidence>
<evidence type="ECO:0000256" key="5">
    <source>
        <dbReference type="ARBA" id="ARBA00022692"/>
    </source>
</evidence>
<dbReference type="EMBL" id="GQ368658">
    <property type="protein sequence ID" value="ACU00356.1"/>
    <property type="molecule type" value="Genomic_DNA"/>
</dbReference>
<evidence type="ECO:0000256" key="12">
    <source>
        <dbReference type="RuleBase" id="RU003661"/>
    </source>
</evidence>
<evidence type="ECO:0000256" key="2">
    <source>
        <dbReference type="ARBA" id="ARBA00008892"/>
    </source>
</evidence>
<organism evidence="14">
    <name type="scientific">Necturus beyeri</name>
    <name type="common">Gulf Coast waterdog</name>
    <dbReference type="NCBI Taxonomy" id="324346"/>
    <lineage>
        <taxon>Eukaryota</taxon>
        <taxon>Metazoa</taxon>
        <taxon>Chordata</taxon>
        <taxon>Craniata</taxon>
        <taxon>Vertebrata</taxon>
        <taxon>Euteleostomi</taxon>
        <taxon>Amphibia</taxon>
        <taxon>Batrachia</taxon>
        <taxon>Caudata</taxon>
        <taxon>Salamandroidea</taxon>
        <taxon>Proteidae</taxon>
        <taxon>Necturus</taxon>
    </lineage>
</organism>
<sequence>MPQLNPSPWLFILLVSWLVYLLIIMPKISKMTLPNDPTIMEVIKDKPQPWNWPWT</sequence>
<evidence type="ECO:0000256" key="8">
    <source>
        <dbReference type="ARBA" id="ARBA00023065"/>
    </source>
</evidence>
<protein>
    <recommendedName>
        <fullName evidence="12">ATP synthase complex subunit 8</fullName>
    </recommendedName>
</protein>
<keyword evidence="10 13" id="KW-0472">Membrane</keyword>
<evidence type="ECO:0000256" key="1">
    <source>
        <dbReference type="ARBA" id="ARBA00004304"/>
    </source>
</evidence>
<accession>C9DHF1</accession>
<evidence type="ECO:0000256" key="3">
    <source>
        <dbReference type="ARBA" id="ARBA00022448"/>
    </source>
</evidence>
<keyword evidence="5 12" id="KW-0812">Transmembrane</keyword>
<dbReference type="CTD" id="4509"/>
<dbReference type="GO" id="GO:0015986">
    <property type="term" value="P:proton motive force-driven ATP synthesis"/>
    <property type="evidence" value="ECO:0007669"/>
    <property type="project" value="InterPro"/>
</dbReference>
<comment type="subcellular location">
    <subcellularLocation>
        <location evidence="1 12">Mitochondrion membrane</location>
        <topology evidence="1 12">Single-pass membrane protein</topology>
    </subcellularLocation>
</comment>
<evidence type="ECO:0000256" key="7">
    <source>
        <dbReference type="ARBA" id="ARBA00022989"/>
    </source>
</evidence>
<evidence type="ECO:0000313" key="14">
    <source>
        <dbReference type="EMBL" id="ACU00356.1"/>
    </source>
</evidence>
<keyword evidence="4 12" id="KW-0138">CF(0)</keyword>
<dbReference type="AlphaFoldDB" id="C9DHF1"/>
<dbReference type="PANTHER" id="PTHR39937:SF1">
    <property type="entry name" value="ATP SYNTHASE PROTEIN 8"/>
    <property type="match status" value="1"/>
</dbReference>
<evidence type="ECO:0000256" key="4">
    <source>
        <dbReference type="ARBA" id="ARBA00022547"/>
    </source>
</evidence>
<keyword evidence="9 12" id="KW-0496">Mitochondrion</keyword>
<dbReference type="InterPro" id="IPR001421">
    <property type="entry name" value="ATP8_metazoa"/>
</dbReference>
<evidence type="ECO:0000256" key="11">
    <source>
        <dbReference type="ARBA" id="ARBA00023310"/>
    </source>
</evidence>
<comment type="similarity">
    <text evidence="2 12">Belongs to the ATPase protein 8 family.</text>
</comment>
<dbReference type="GeneID" id="18251066"/>
<dbReference type="PANTHER" id="PTHR39937">
    <property type="entry name" value="ATP SYNTHASE PROTEIN 8"/>
    <property type="match status" value="1"/>
</dbReference>
<proteinExistence type="inferred from homology"/>
<keyword evidence="3 12" id="KW-0813">Transport</keyword>
<evidence type="ECO:0000256" key="9">
    <source>
        <dbReference type="ARBA" id="ARBA00023128"/>
    </source>
</evidence>
<dbReference type="RefSeq" id="YP_008999633.1">
    <property type="nucleotide sequence ID" value="NC_023341.1"/>
</dbReference>
<name>C9DHF1_9SALA</name>
<keyword evidence="11" id="KW-0066">ATP synthesis</keyword>
<gene>
    <name evidence="14" type="primary">ATP8</name>
</gene>
<reference evidence="14" key="1">
    <citation type="journal article" date="2009" name="Mol. Phylogenet. Evol.">
        <title>Higher-level salamander relationships and divergence dates inferred from complete mitochondrial genomes.</title>
        <authorList>
            <person name="Zhang P."/>
            <person name="Wake D.B."/>
        </authorList>
    </citation>
    <scope>NUCLEOTIDE SEQUENCE</scope>
</reference>
<dbReference type="InterPro" id="IPR050635">
    <property type="entry name" value="ATPase_protein_8"/>
</dbReference>
<geneLocation type="mitochondrion" evidence="14"/>
<dbReference type="GO" id="GO:0045259">
    <property type="term" value="C:proton-transporting ATP synthase complex"/>
    <property type="evidence" value="ECO:0007669"/>
    <property type="project" value="UniProtKB-KW"/>
</dbReference>
<dbReference type="GO" id="GO:0031966">
    <property type="term" value="C:mitochondrial membrane"/>
    <property type="evidence" value="ECO:0007669"/>
    <property type="project" value="UniProtKB-SubCell"/>
</dbReference>
<feature type="transmembrane region" description="Helical" evidence="13">
    <location>
        <begin position="6"/>
        <end position="25"/>
    </location>
</feature>
<evidence type="ECO:0000256" key="13">
    <source>
        <dbReference type="SAM" id="Phobius"/>
    </source>
</evidence>
<keyword evidence="8 12" id="KW-0406">Ion transport</keyword>
<keyword evidence="6 12" id="KW-0375">Hydrogen ion transport</keyword>
<evidence type="ECO:0000256" key="6">
    <source>
        <dbReference type="ARBA" id="ARBA00022781"/>
    </source>
</evidence>
<keyword evidence="7 13" id="KW-1133">Transmembrane helix</keyword>
<dbReference type="Pfam" id="PF00895">
    <property type="entry name" value="ATP-synt_8"/>
    <property type="match status" value="1"/>
</dbReference>